<dbReference type="Proteomes" id="UP000294292">
    <property type="component" value="Chromosome"/>
</dbReference>
<accession>A0A4P6ZVI2</accession>
<dbReference type="InterPro" id="IPR017939">
    <property type="entry name" value="G-Glutamylcylcotransferase"/>
</dbReference>
<dbReference type="PANTHER" id="PTHR12935">
    <property type="entry name" value="GAMMA-GLUTAMYLCYCLOTRANSFERASE"/>
    <property type="match status" value="1"/>
</dbReference>
<evidence type="ECO:0000256" key="2">
    <source>
        <dbReference type="PIRSR" id="PIRSR617939-1"/>
    </source>
</evidence>
<keyword evidence="4" id="KW-0808">Transferase</keyword>
<dbReference type="PANTHER" id="PTHR12935:SF0">
    <property type="entry name" value="GAMMA-GLUTAMYLCYCLOTRANSFERASE"/>
    <property type="match status" value="1"/>
</dbReference>
<feature type="domain" description="Gamma-glutamylcyclotransferase AIG2-like" evidence="3">
    <location>
        <begin position="13"/>
        <end position="132"/>
    </location>
</feature>
<sequence length="297" mass="33971">MIRRDCMEHKQLVFVYGTLRRNEKNHRLVEDATCVAEQAWTTGLLFDTGFEYPALQQDIQGRVYGELYEINNEQLQKLDALEGYSGKGNTNFYDRITQTISTDQGVHEAYVYVVEPLKIEMFKTRIDSGDWKVYCLIKQSTLGYFAYGSCMDAARFIKANVNHYFNKVVGTGVLDGYSLRYTIKSFDGGRADIVESGGIVEGKVYEISSEALPYLFRREGVTAVRYRPAVVQVKMADNMLKEVLTFIVVEKETEVAPPAHYMEEIIRGGKGFLSDEYMKILKKDSQKLVLQTEEDKK</sequence>
<dbReference type="EMBL" id="CP038015">
    <property type="protein sequence ID" value="QBP40144.1"/>
    <property type="molecule type" value="Genomic_DNA"/>
</dbReference>
<dbReference type="KEGG" id="panc:E2636_02800"/>
<dbReference type="GO" id="GO:0003839">
    <property type="term" value="F:gamma-glutamylcyclotransferase activity"/>
    <property type="evidence" value="ECO:0007669"/>
    <property type="project" value="InterPro"/>
</dbReference>
<dbReference type="CDD" id="cd06661">
    <property type="entry name" value="GGCT_like"/>
    <property type="match status" value="2"/>
</dbReference>
<dbReference type="Pfam" id="PF13772">
    <property type="entry name" value="AIG2_2"/>
    <property type="match status" value="1"/>
</dbReference>
<keyword evidence="1" id="KW-0456">Lyase</keyword>
<proteinExistence type="predicted"/>
<evidence type="ECO:0000313" key="4">
    <source>
        <dbReference type="EMBL" id="QBP40144.1"/>
    </source>
</evidence>
<reference evidence="4 5" key="1">
    <citation type="submission" date="2019-03" db="EMBL/GenBank/DDBJ databases">
        <title>Complete genome sequence of Paenisporosarcina antarctica CGMCC 1.6503T.</title>
        <authorList>
            <person name="Rong J.-C."/>
            <person name="Chi N.-Y."/>
            <person name="Zhang Q.-F."/>
        </authorList>
    </citation>
    <scope>NUCLEOTIDE SEQUENCE [LARGE SCALE GENOMIC DNA]</scope>
    <source>
        <strain evidence="4 5">CGMCC 1.6503</strain>
    </source>
</reference>
<dbReference type="GO" id="GO:0016740">
    <property type="term" value="F:transferase activity"/>
    <property type="evidence" value="ECO:0007669"/>
    <property type="project" value="UniProtKB-KW"/>
</dbReference>
<feature type="active site" description="Proton acceptor" evidence="2">
    <location>
        <position position="219"/>
    </location>
</feature>
<dbReference type="OrthoDB" id="8538589at2"/>
<dbReference type="InterPro" id="IPR009288">
    <property type="entry name" value="AIG2-like_dom"/>
</dbReference>
<evidence type="ECO:0000313" key="5">
    <source>
        <dbReference type="Proteomes" id="UP000294292"/>
    </source>
</evidence>
<dbReference type="SUPFAM" id="SSF110857">
    <property type="entry name" value="Gamma-glutamyl cyclotransferase-like"/>
    <property type="match status" value="2"/>
</dbReference>
<organism evidence="4 5">
    <name type="scientific">Paenisporosarcina antarctica</name>
    <dbReference type="NCBI Taxonomy" id="417367"/>
    <lineage>
        <taxon>Bacteria</taxon>
        <taxon>Bacillati</taxon>
        <taxon>Bacillota</taxon>
        <taxon>Bacilli</taxon>
        <taxon>Bacillales</taxon>
        <taxon>Caryophanaceae</taxon>
        <taxon>Paenisporosarcina</taxon>
    </lineage>
</organism>
<dbReference type="InterPro" id="IPR036568">
    <property type="entry name" value="GGCT-like_sf"/>
</dbReference>
<dbReference type="AlphaFoldDB" id="A0A4P6ZVI2"/>
<evidence type="ECO:0000259" key="3">
    <source>
        <dbReference type="Pfam" id="PF06094"/>
    </source>
</evidence>
<protein>
    <submittedName>
        <fullName evidence="4">Gamma-glutamylcyclotransferase</fullName>
    </submittedName>
</protein>
<dbReference type="InterPro" id="IPR013024">
    <property type="entry name" value="GGCT-like"/>
</dbReference>
<name>A0A4P6ZVI2_9BACL</name>
<evidence type="ECO:0000256" key="1">
    <source>
        <dbReference type="ARBA" id="ARBA00023239"/>
    </source>
</evidence>
<dbReference type="Gene3D" id="3.10.490.10">
    <property type="entry name" value="Gamma-glutamyl cyclotransferase-like"/>
    <property type="match status" value="2"/>
</dbReference>
<dbReference type="Pfam" id="PF06094">
    <property type="entry name" value="GGACT"/>
    <property type="match status" value="1"/>
</dbReference>
<keyword evidence="5" id="KW-1185">Reference proteome</keyword>
<gene>
    <name evidence="4" type="ORF">E2636_02800</name>
</gene>